<comment type="caution">
    <text evidence="3">The sequence shown here is derived from an EMBL/GenBank/DDBJ whole genome shotgun (WGS) entry which is preliminary data.</text>
</comment>
<dbReference type="SUPFAM" id="SSF53474">
    <property type="entry name" value="alpha/beta-Hydrolases"/>
    <property type="match status" value="1"/>
</dbReference>
<feature type="domain" description="AB hydrolase-1" evidence="2">
    <location>
        <begin position="26"/>
        <end position="153"/>
    </location>
</feature>
<evidence type="ECO:0000313" key="4">
    <source>
        <dbReference type="Proteomes" id="UP001596328"/>
    </source>
</evidence>
<organism evidence="3 4">
    <name type="scientific">Halobium palmae</name>
    <dbReference type="NCBI Taxonomy" id="1776492"/>
    <lineage>
        <taxon>Archaea</taxon>
        <taxon>Methanobacteriati</taxon>
        <taxon>Methanobacteriota</taxon>
        <taxon>Stenosarchaea group</taxon>
        <taxon>Halobacteria</taxon>
        <taxon>Halobacteriales</taxon>
        <taxon>Haloferacaceae</taxon>
        <taxon>Halobium</taxon>
    </lineage>
</organism>
<accession>A0ABD5S2G8</accession>
<gene>
    <name evidence="3" type="ORF">ACFQE1_15625</name>
</gene>
<keyword evidence="1 3" id="KW-0378">Hydrolase</keyword>
<evidence type="ECO:0000259" key="2">
    <source>
        <dbReference type="Pfam" id="PF00561"/>
    </source>
</evidence>
<evidence type="ECO:0000313" key="3">
    <source>
        <dbReference type="EMBL" id="MFC6725770.1"/>
    </source>
</evidence>
<feature type="non-terminal residue" evidence="3">
    <location>
        <position position="171"/>
    </location>
</feature>
<proteinExistence type="predicted"/>
<dbReference type="PANTHER" id="PTHR43798:SF31">
    <property type="entry name" value="AB HYDROLASE SUPERFAMILY PROTEIN YCLE"/>
    <property type="match status" value="1"/>
</dbReference>
<keyword evidence="4" id="KW-1185">Reference proteome</keyword>
<dbReference type="GO" id="GO:0016787">
    <property type="term" value="F:hydrolase activity"/>
    <property type="evidence" value="ECO:0007669"/>
    <property type="project" value="UniProtKB-KW"/>
</dbReference>
<dbReference type="EMBL" id="JBHSWU010000697">
    <property type="protein sequence ID" value="MFC6725770.1"/>
    <property type="molecule type" value="Genomic_DNA"/>
</dbReference>
<dbReference type="AlphaFoldDB" id="A0ABD5S2G8"/>
<dbReference type="PANTHER" id="PTHR43798">
    <property type="entry name" value="MONOACYLGLYCEROL LIPASE"/>
    <property type="match status" value="1"/>
</dbReference>
<protein>
    <submittedName>
        <fullName evidence="3">Alpha/beta fold hydrolase</fullName>
    </submittedName>
</protein>
<dbReference type="Gene3D" id="3.40.50.1820">
    <property type="entry name" value="alpha/beta hydrolase"/>
    <property type="match status" value="1"/>
</dbReference>
<dbReference type="InterPro" id="IPR050266">
    <property type="entry name" value="AB_hydrolase_sf"/>
</dbReference>
<reference evidence="3 4" key="1">
    <citation type="journal article" date="2019" name="Int. J. Syst. Evol. Microbiol.">
        <title>The Global Catalogue of Microorganisms (GCM) 10K type strain sequencing project: providing services to taxonomists for standard genome sequencing and annotation.</title>
        <authorList>
            <consortium name="The Broad Institute Genomics Platform"/>
            <consortium name="The Broad Institute Genome Sequencing Center for Infectious Disease"/>
            <person name="Wu L."/>
            <person name="Ma J."/>
        </authorList>
    </citation>
    <scope>NUCLEOTIDE SEQUENCE [LARGE SCALE GENOMIC DNA]</scope>
    <source>
        <strain evidence="3 4">NBRC 111368</strain>
    </source>
</reference>
<name>A0ABD5S2G8_9EURY</name>
<dbReference type="InterPro" id="IPR000073">
    <property type="entry name" value="AB_hydrolase_1"/>
</dbReference>
<dbReference type="InterPro" id="IPR029058">
    <property type="entry name" value="AB_hydrolase_fold"/>
</dbReference>
<sequence>MRTHTVRGGDGVSLHVAETGDPDGRPILFVHGYSQSHRSWTRQFESSLADEFRLVAPDNRGHGLSEKPRGGYDRPDLWAAALRAVVETLDLDDVVLDGWSYAGLIVLDYLASHGTDQVAGVNLVSAISKMGTEAATALLDPGYVDLLPRLGSDDAEESVAALVEFLRRCVH</sequence>
<evidence type="ECO:0000256" key="1">
    <source>
        <dbReference type="ARBA" id="ARBA00022801"/>
    </source>
</evidence>
<dbReference type="Proteomes" id="UP001596328">
    <property type="component" value="Unassembled WGS sequence"/>
</dbReference>
<dbReference type="Pfam" id="PF00561">
    <property type="entry name" value="Abhydrolase_1"/>
    <property type="match status" value="1"/>
</dbReference>